<dbReference type="Gene3D" id="3.40.50.300">
    <property type="entry name" value="P-loop containing nucleotide triphosphate hydrolases"/>
    <property type="match status" value="1"/>
</dbReference>
<evidence type="ECO:0000313" key="2">
    <source>
        <dbReference type="Proteomes" id="UP000290482"/>
    </source>
</evidence>
<dbReference type="Proteomes" id="UP000290482">
    <property type="component" value="Chromosome"/>
</dbReference>
<reference evidence="1 2" key="1">
    <citation type="submission" date="2019-01" db="EMBL/GenBank/DDBJ databases">
        <authorList>
            <consortium name="Pathogen Informatics"/>
        </authorList>
    </citation>
    <scope>NUCLEOTIDE SEQUENCE [LARGE SCALE GENOMIC DNA]</scope>
    <source>
        <strain evidence="1 2">NCTC10112</strain>
    </source>
</reference>
<dbReference type="AlphaFoldDB" id="A0A448ZVN4"/>
<dbReference type="EMBL" id="LR214940">
    <property type="protein sequence ID" value="VEU55318.1"/>
    <property type="molecule type" value="Genomic_DNA"/>
</dbReference>
<dbReference type="RefSeq" id="WP_022936062.1">
    <property type="nucleotide sequence ID" value="NZ_LR214940.1"/>
</dbReference>
<dbReference type="Pfam" id="PF13177">
    <property type="entry name" value="DNA_pol3_delta2"/>
    <property type="match status" value="1"/>
</dbReference>
<sequence length="296" mass="34537">MNNSYYQIIENSIQKNKLSQVYLLISSPHINMDKYIIHFINKINNEQFDIKKKINFIDPYFLVDGKKDSIKKEDIINAIKNSTESTMIKNNKSKILIIKNIENGSPSSLNALLKFLENVPNNLIVLLTTNNKNKVLKTIRSRSFEININREKQTLSKDKFINFISLITDDNELIDKYSSKENLATLNELSDYLYLARTNPLELMLFLYKSITIDNVYLICSYMQLFYAELYCLFSNGISSTNFIKTNEYLSFKSDFKYTKAIKIIKDFIKLSTSSNANFKLQKSKFIIKLKELYGK</sequence>
<proteinExistence type="predicted"/>
<dbReference type="KEGG" id="mob:NCTC10112_00166"/>
<dbReference type="SUPFAM" id="SSF52540">
    <property type="entry name" value="P-loop containing nucleoside triphosphate hydrolases"/>
    <property type="match status" value="1"/>
</dbReference>
<organism evidence="1 2">
    <name type="scientific">Metamycoplasma orale</name>
    <name type="common">Mycoplasma orale</name>
    <dbReference type="NCBI Taxonomy" id="2121"/>
    <lineage>
        <taxon>Bacteria</taxon>
        <taxon>Bacillati</taxon>
        <taxon>Mycoplasmatota</taxon>
        <taxon>Mycoplasmoidales</taxon>
        <taxon>Metamycoplasmataceae</taxon>
        <taxon>Metamycoplasma</taxon>
    </lineage>
</organism>
<dbReference type="OrthoDB" id="9810148at2"/>
<accession>A0A448ZVN4</accession>
<gene>
    <name evidence="1" type="primary">holB</name>
    <name evidence="1" type="ORF">NCTC10112_00166</name>
</gene>
<name>A0A448ZVN4_METOS</name>
<dbReference type="InterPro" id="IPR027417">
    <property type="entry name" value="P-loop_NTPase"/>
</dbReference>
<keyword evidence="2" id="KW-1185">Reference proteome</keyword>
<evidence type="ECO:0000313" key="1">
    <source>
        <dbReference type="EMBL" id="VEU55318.1"/>
    </source>
</evidence>
<protein>
    <submittedName>
        <fullName evidence="1">DNA polymerase III subunit delta</fullName>
    </submittedName>
</protein>